<dbReference type="Proteomes" id="UP000430021">
    <property type="component" value="Unassembled WGS sequence"/>
</dbReference>
<evidence type="ECO:0000313" key="6">
    <source>
        <dbReference type="Proteomes" id="UP000548685"/>
    </source>
</evidence>
<comment type="caution">
    <text evidence="4">The sequence shown here is derived from an EMBL/GenBank/DDBJ whole genome shotgun (WGS) entry which is preliminary data.</text>
</comment>
<accession>A0A6I4UHP8</accession>
<evidence type="ECO:0000256" key="2">
    <source>
        <dbReference type="SAM" id="Coils"/>
    </source>
</evidence>
<keyword evidence="6" id="KW-1185">Reference proteome</keyword>
<dbReference type="Proteomes" id="UP000548685">
    <property type="component" value="Unassembled WGS sequence"/>
</dbReference>
<dbReference type="AlphaFoldDB" id="A0A6I4UHP8"/>
<evidence type="ECO:0000313" key="5">
    <source>
        <dbReference type="Proteomes" id="UP000430021"/>
    </source>
</evidence>
<dbReference type="InterPro" id="IPR007157">
    <property type="entry name" value="PspA_VIPP1"/>
</dbReference>
<dbReference type="PANTHER" id="PTHR31088:SF6">
    <property type="entry name" value="PHAGE SHOCK PROTEIN A"/>
    <property type="match status" value="1"/>
</dbReference>
<dbReference type="EMBL" id="WTYB01000001">
    <property type="protein sequence ID" value="MXP38026.1"/>
    <property type="molecule type" value="Genomic_DNA"/>
</dbReference>
<feature type="coiled-coil region" evidence="2">
    <location>
        <begin position="109"/>
        <end position="143"/>
    </location>
</feature>
<gene>
    <name evidence="3" type="ORF">FHS52_000260</name>
    <name evidence="4" type="ORF">GRI59_05280</name>
</gene>
<protein>
    <submittedName>
        <fullName evidence="3">Phage shock protein A</fullName>
    </submittedName>
</protein>
<dbReference type="PANTHER" id="PTHR31088">
    <property type="entry name" value="MEMBRANE-ASSOCIATED PROTEIN VIPP1, CHLOROPLASTIC"/>
    <property type="match status" value="1"/>
</dbReference>
<evidence type="ECO:0000313" key="4">
    <source>
        <dbReference type="EMBL" id="MXP38026.1"/>
    </source>
</evidence>
<dbReference type="RefSeq" id="WP_160760104.1">
    <property type="nucleotide sequence ID" value="NZ_BAAADZ010000002.1"/>
</dbReference>
<name>A0A6I4UHP8_9SPHN</name>
<keyword evidence="2" id="KW-0175">Coiled coil</keyword>
<reference evidence="3 6" key="2">
    <citation type="submission" date="2020-08" db="EMBL/GenBank/DDBJ databases">
        <title>Genomic Encyclopedia of Type Strains, Phase IV (KMG-IV): sequencing the most valuable type-strain genomes for metagenomic binning, comparative biology and taxonomic classification.</title>
        <authorList>
            <person name="Goeker M."/>
        </authorList>
    </citation>
    <scope>NUCLEOTIDE SEQUENCE [LARGE SCALE GENOMIC DNA]</scope>
    <source>
        <strain evidence="3 6">DSM 8510</strain>
    </source>
</reference>
<dbReference type="EMBL" id="JACICE010000001">
    <property type="protein sequence ID" value="MBB3774317.1"/>
    <property type="molecule type" value="Genomic_DNA"/>
</dbReference>
<comment type="similarity">
    <text evidence="1">Belongs to the PspA/Vipp/IM30 family.</text>
</comment>
<dbReference type="Pfam" id="PF04012">
    <property type="entry name" value="PspA_IM30"/>
    <property type="match status" value="1"/>
</dbReference>
<dbReference type="OrthoDB" id="7405758at2"/>
<proteinExistence type="inferred from homology"/>
<evidence type="ECO:0000256" key="1">
    <source>
        <dbReference type="ARBA" id="ARBA00043985"/>
    </source>
</evidence>
<evidence type="ECO:0000313" key="3">
    <source>
        <dbReference type="EMBL" id="MBB3774317.1"/>
    </source>
</evidence>
<reference evidence="4 5" key="1">
    <citation type="submission" date="2019-12" db="EMBL/GenBank/DDBJ databases">
        <title>Genomic-based taxomic classification of the family Erythrobacteraceae.</title>
        <authorList>
            <person name="Xu L."/>
        </authorList>
    </citation>
    <scope>NUCLEOTIDE SEQUENCE [LARGE SCALE GENOMIC DNA]</scope>
    <source>
        <strain evidence="4 5">JCM 10282</strain>
    </source>
</reference>
<sequence>MITIAIRAREIVSSNVDSLVSKAGEPRKMLRLLQSEIEETLIALHGDAARAKRQRERLSDTAARLAAGAEEWTGKAKIAIDHGREDLARAALLTREAERAKAADAAASAAALGDQIAEATAVIADLEAKRTAITARIAELVKAEAATQPAAAGADTHVDRRIDRIEALKRRAGFVDVPEEAPSPASLDDEIAGLQKASAIEAELAALKATAAPAKKAAGKKRG</sequence>
<organism evidence="4 5">
    <name type="scientific">Erythrobacter ramosus</name>
    <dbReference type="NCBI Taxonomy" id="35811"/>
    <lineage>
        <taxon>Bacteria</taxon>
        <taxon>Pseudomonadati</taxon>
        <taxon>Pseudomonadota</taxon>
        <taxon>Alphaproteobacteria</taxon>
        <taxon>Sphingomonadales</taxon>
        <taxon>Erythrobacteraceae</taxon>
        <taxon>Erythrobacter/Porphyrobacter group</taxon>
        <taxon>Erythrobacter</taxon>
    </lineage>
</organism>